<evidence type="ECO:0000256" key="6">
    <source>
        <dbReference type="ARBA" id="ARBA00022723"/>
    </source>
</evidence>
<dbReference type="InterPro" id="IPR000771">
    <property type="entry name" value="FBA_II"/>
</dbReference>
<dbReference type="SUPFAM" id="SSF51569">
    <property type="entry name" value="Aldolase"/>
    <property type="match status" value="1"/>
</dbReference>
<evidence type="ECO:0000256" key="7">
    <source>
        <dbReference type="ARBA" id="ARBA00022833"/>
    </source>
</evidence>
<evidence type="ECO:0000256" key="2">
    <source>
        <dbReference type="ARBA" id="ARBA00001947"/>
    </source>
</evidence>
<dbReference type="GO" id="GO:0006096">
    <property type="term" value="P:glycolytic process"/>
    <property type="evidence" value="ECO:0007669"/>
    <property type="project" value="UniProtKB-UniPathway"/>
</dbReference>
<dbReference type="Gene3D" id="3.20.20.70">
    <property type="entry name" value="Aldolase class I"/>
    <property type="match status" value="1"/>
</dbReference>
<dbReference type="GO" id="GO:0004332">
    <property type="term" value="F:fructose-bisphosphate aldolase activity"/>
    <property type="evidence" value="ECO:0007669"/>
    <property type="project" value="UniProtKB-EC"/>
</dbReference>
<evidence type="ECO:0000256" key="3">
    <source>
        <dbReference type="ARBA" id="ARBA00004714"/>
    </source>
</evidence>
<dbReference type="InterPro" id="IPR006411">
    <property type="entry name" value="Fruct_bisP_bact"/>
</dbReference>
<dbReference type="InterPro" id="IPR013785">
    <property type="entry name" value="Aldolase_TIM"/>
</dbReference>
<dbReference type="NCBIfam" id="NF006628">
    <property type="entry name" value="PRK09197.1"/>
    <property type="match status" value="1"/>
</dbReference>
<gene>
    <name evidence="10" type="ORF">UFOPK2967_00594</name>
</gene>
<evidence type="ECO:0000256" key="1">
    <source>
        <dbReference type="ARBA" id="ARBA00000441"/>
    </source>
</evidence>
<dbReference type="PIRSF" id="PIRSF001359">
    <property type="entry name" value="F_bP_aldolase_II"/>
    <property type="match status" value="1"/>
</dbReference>
<dbReference type="EMBL" id="CAFAAC010000028">
    <property type="protein sequence ID" value="CAB4785629.1"/>
    <property type="molecule type" value="Genomic_DNA"/>
</dbReference>
<reference evidence="10" key="1">
    <citation type="submission" date="2020-05" db="EMBL/GenBank/DDBJ databases">
        <authorList>
            <person name="Chiriac C."/>
            <person name="Salcher M."/>
            <person name="Ghai R."/>
            <person name="Kavagutti S V."/>
        </authorList>
    </citation>
    <scope>NUCLEOTIDE SEQUENCE</scope>
</reference>
<dbReference type="Pfam" id="PF01116">
    <property type="entry name" value="F_bP_aldolase"/>
    <property type="match status" value="1"/>
</dbReference>
<comment type="pathway">
    <text evidence="3">Carbohydrate degradation; glycolysis; D-glyceraldehyde 3-phosphate and glycerone phosphate from D-glucose: step 4/4.</text>
</comment>
<dbReference type="EC" id="4.1.2.13" evidence="5"/>
<dbReference type="PANTHER" id="PTHR30559:SF0">
    <property type="entry name" value="FRUCTOSE-BISPHOSPHATE ALDOLASE"/>
    <property type="match status" value="1"/>
</dbReference>
<evidence type="ECO:0000256" key="9">
    <source>
        <dbReference type="ARBA" id="ARBA00023239"/>
    </source>
</evidence>
<protein>
    <recommendedName>
        <fullName evidence="5">fructose-bisphosphate aldolase</fullName>
        <ecNumber evidence="5">4.1.2.13</ecNumber>
    </recommendedName>
</protein>
<dbReference type="NCBIfam" id="TIGR00167">
    <property type="entry name" value="cbbA"/>
    <property type="match status" value="1"/>
</dbReference>
<comment type="cofactor">
    <cofactor evidence="2">
        <name>Zn(2+)</name>
        <dbReference type="ChEBI" id="CHEBI:29105"/>
    </cofactor>
</comment>
<dbReference type="NCBIfam" id="TIGR01520">
    <property type="entry name" value="FruBisAldo_II_A"/>
    <property type="match status" value="1"/>
</dbReference>
<evidence type="ECO:0000256" key="5">
    <source>
        <dbReference type="ARBA" id="ARBA00013068"/>
    </source>
</evidence>
<evidence type="ECO:0000256" key="8">
    <source>
        <dbReference type="ARBA" id="ARBA00023152"/>
    </source>
</evidence>
<organism evidence="10">
    <name type="scientific">freshwater metagenome</name>
    <dbReference type="NCBI Taxonomy" id="449393"/>
    <lineage>
        <taxon>unclassified sequences</taxon>
        <taxon>metagenomes</taxon>
        <taxon>ecological metagenomes</taxon>
    </lineage>
</organism>
<keyword evidence="6" id="KW-0479">Metal-binding</keyword>
<dbReference type="GO" id="GO:0008270">
    <property type="term" value="F:zinc ion binding"/>
    <property type="evidence" value="ECO:0007669"/>
    <property type="project" value="InterPro"/>
</dbReference>
<evidence type="ECO:0000313" key="10">
    <source>
        <dbReference type="EMBL" id="CAB4785629.1"/>
    </source>
</evidence>
<keyword evidence="9" id="KW-0456">Lyase</keyword>
<accession>A0A6J6WNX2</accession>
<dbReference type="PROSITE" id="PS00806">
    <property type="entry name" value="ALDOLASE_CLASS_II_2"/>
    <property type="match status" value="1"/>
</dbReference>
<keyword evidence="7" id="KW-0862">Zinc</keyword>
<keyword evidence="8" id="KW-0324">Glycolysis</keyword>
<dbReference type="AlphaFoldDB" id="A0A6J6WNX2"/>
<sequence length="344" mass="36744">MPIASPEIYSQMLDRAKAGAFAYPAINISSSSTIVAAIRGFAEAGSDGIIQISWGGAEYASGSTVKKMVDGAVALAEFAHVIAKNYNVHIGIHTDHCPAEKIDGFMRPLLELGAQRIKEGKAPLFNSHMWDGSAVDMKENMRVASEMLKLSVAAKTILEIEIGVVGGEEDGVEAKHDAKLYSHPEDALLTVETLGTDAKARYLVAATFGNVHGVYKPGNVVLQPKILRTLQDAVAKKLGMPEGSKPMDLVFHGGSGSLLSEIREALDYGVIKMNIDTDTQYAYTRPVADHVLKNYDGVLKVDGEVGNKKAYDPRAWGKAAEAGMAARVARGCEDLRSTGTSLLA</sequence>
<comment type="catalytic activity">
    <reaction evidence="1">
        <text>beta-D-fructose 1,6-bisphosphate = D-glyceraldehyde 3-phosphate + dihydroxyacetone phosphate</text>
        <dbReference type="Rhea" id="RHEA:14729"/>
        <dbReference type="ChEBI" id="CHEBI:32966"/>
        <dbReference type="ChEBI" id="CHEBI:57642"/>
        <dbReference type="ChEBI" id="CHEBI:59776"/>
        <dbReference type="EC" id="4.1.2.13"/>
    </reaction>
</comment>
<name>A0A6J6WNX2_9ZZZZ</name>
<dbReference type="UniPathway" id="UPA00109">
    <property type="reaction ID" value="UER00183"/>
</dbReference>
<comment type="similarity">
    <text evidence="4">Belongs to the class II fructose-bisphosphate aldolase family.</text>
</comment>
<dbReference type="GO" id="GO:0005829">
    <property type="term" value="C:cytosol"/>
    <property type="evidence" value="ECO:0007669"/>
    <property type="project" value="TreeGrafter"/>
</dbReference>
<evidence type="ECO:0000256" key="4">
    <source>
        <dbReference type="ARBA" id="ARBA00005812"/>
    </source>
</evidence>
<proteinExistence type="inferred from homology"/>
<dbReference type="PANTHER" id="PTHR30559">
    <property type="entry name" value="FRUCTOSE-BISPHOSPHATE ALDOLASE CLASS 2"/>
    <property type="match status" value="1"/>
</dbReference>